<gene>
    <name evidence="2" type="ORF">FTX54_012085</name>
</gene>
<protein>
    <submittedName>
        <fullName evidence="2">Uncharacterized protein</fullName>
    </submittedName>
</protein>
<evidence type="ECO:0000256" key="1">
    <source>
        <dbReference type="SAM" id="Phobius"/>
    </source>
</evidence>
<accession>A0A5C7F925</accession>
<dbReference type="EMBL" id="CP144914">
    <property type="protein sequence ID" value="WWD79154.1"/>
    <property type="molecule type" value="Genomic_DNA"/>
</dbReference>
<evidence type="ECO:0000313" key="3">
    <source>
        <dbReference type="Proteomes" id="UP000321816"/>
    </source>
</evidence>
<reference evidence="2 3" key="1">
    <citation type="submission" date="2024-01" db="EMBL/GenBank/DDBJ databases">
        <title>Complete Genome Sequence of Alkalicoccus halolimnae BZ-SZ-XJ29T, a Moderately Halophilic Bacterium Isolated from a Salt Lake.</title>
        <authorList>
            <person name="Zhao B."/>
        </authorList>
    </citation>
    <scope>NUCLEOTIDE SEQUENCE [LARGE SCALE GENOMIC DNA]</scope>
    <source>
        <strain evidence="2 3">BZ-SZ-XJ29</strain>
    </source>
</reference>
<organism evidence="2 3">
    <name type="scientific">Alkalicoccus halolimnae</name>
    <dbReference type="NCBI Taxonomy" id="1667239"/>
    <lineage>
        <taxon>Bacteria</taxon>
        <taxon>Bacillati</taxon>
        <taxon>Bacillota</taxon>
        <taxon>Bacilli</taxon>
        <taxon>Bacillales</taxon>
        <taxon>Bacillaceae</taxon>
        <taxon>Alkalicoccus</taxon>
    </lineage>
</organism>
<dbReference type="RefSeq" id="WP_147803538.1">
    <property type="nucleotide sequence ID" value="NZ_CP144914.1"/>
</dbReference>
<keyword evidence="1" id="KW-1133">Transmembrane helix</keyword>
<keyword evidence="1" id="KW-0472">Membrane</keyword>
<feature type="transmembrane region" description="Helical" evidence="1">
    <location>
        <begin position="6"/>
        <end position="24"/>
    </location>
</feature>
<keyword evidence="1" id="KW-0812">Transmembrane</keyword>
<evidence type="ECO:0000313" key="2">
    <source>
        <dbReference type="EMBL" id="WWD79154.1"/>
    </source>
</evidence>
<keyword evidence="3" id="KW-1185">Reference proteome</keyword>
<dbReference type="KEGG" id="ahal:FTX54_012085"/>
<proteinExistence type="predicted"/>
<dbReference type="AlphaFoldDB" id="A0A5C7F925"/>
<dbReference type="OrthoDB" id="6385276at2"/>
<name>A0A5C7F925_9BACI</name>
<dbReference type="Proteomes" id="UP000321816">
    <property type="component" value="Chromosome"/>
</dbReference>
<sequence length="144" mass="16567">MSLYRIISFIVLFTGVGVTLYFYTLNSHFTMDSHDHGEIDIPAEEENVPAVDGEIVEKADGTHEIRINTEHFSFVRSSEKNAGYHEGHAHIYVNGEKESRLYGERYQLGQMKEEALEITVSLYTNDHRALMHEEKPIETTMTYP</sequence>